<reference evidence="1" key="1">
    <citation type="submission" date="2007-04" db="EMBL/GenBank/DDBJ databases">
        <title>Annotation of Pediculus humanus corporis strain USDA.</title>
        <authorList>
            <person name="Kirkness E."/>
            <person name="Hannick L."/>
            <person name="Hass B."/>
            <person name="Bruggner R."/>
            <person name="Lawson D."/>
            <person name="Bidwell S."/>
            <person name="Joardar V."/>
            <person name="Caler E."/>
            <person name="Walenz B."/>
            <person name="Inman J."/>
            <person name="Schobel S."/>
            <person name="Galinsky K."/>
            <person name="Amedeo P."/>
            <person name="Strausberg R."/>
        </authorList>
    </citation>
    <scope>NUCLEOTIDE SEQUENCE</scope>
    <source>
        <strain evidence="1">USDA</strain>
    </source>
</reference>
<dbReference type="Proteomes" id="UP000009046">
    <property type="component" value="Unassembled WGS sequence"/>
</dbReference>
<gene>
    <name evidence="2" type="primary">8231052</name>
    <name evidence="1" type="ORF">Phum_PHUM401120</name>
</gene>
<reference evidence="2" key="3">
    <citation type="submission" date="2020-05" db="UniProtKB">
        <authorList>
            <consortium name="EnsemblMetazoa"/>
        </authorList>
    </citation>
    <scope>IDENTIFICATION</scope>
    <source>
        <strain evidence="2">USDA</strain>
    </source>
</reference>
<dbReference type="EMBL" id="DS235478">
    <property type="protein sequence ID" value="EEB16056.1"/>
    <property type="molecule type" value="Genomic_DNA"/>
</dbReference>
<dbReference type="GeneID" id="8231052"/>
<proteinExistence type="predicted"/>
<name>E0VRQ0_PEDHC</name>
<protein>
    <submittedName>
        <fullName evidence="1 2">Uncharacterized protein</fullName>
    </submittedName>
</protein>
<dbReference type="RefSeq" id="XP_002428794.1">
    <property type="nucleotide sequence ID" value="XM_002428749.1"/>
</dbReference>
<dbReference type="InParanoid" id="E0VRQ0"/>
<evidence type="ECO:0000313" key="1">
    <source>
        <dbReference type="EMBL" id="EEB16056.1"/>
    </source>
</evidence>
<reference evidence="1" key="2">
    <citation type="submission" date="2007-04" db="EMBL/GenBank/DDBJ databases">
        <title>The genome of the human body louse.</title>
        <authorList>
            <consortium name="The Human Body Louse Genome Consortium"/>
            <person name="Kirkness E."/>
            <person name="Walenz B."/>
            <person name="Hass B."/>
            <person name="Bruggner R."/>
            <person name="Strausberg R."/>
        </authorList>
    </citation>
    <scope>NUCLEOTIDE SEQUENCE</scope>
    <source>
        <strain evidence="1">USDA</strain>
    </source>
</reference>
<keyword evidence="3" id="KW-1185">Reference proteome</keyword>
<dbReference type="EnsemblMetazoa" id="PHUM401120-RA">
    <property type="protein sequence ID" value="PHUM401120-PA"/>
    <property type="gene ID" value="PHUM401120"/>
</dbReference>
<sequence length="68" mass="6905">MGRGGGSTLRRHGVGGINFDDERMVGGGQYVMVLISISRRKLKGGGWGVAGVVTTTTRVGVKMGVGGG</sequence>
<dbReference type="EMBL" id="AAZO01004705">
    <property type="status" value="NOT_ANNOTATED_CDS"/>
    <property type="molecule type" value="Genomic_DNA"/>
</dbReference>
<accession>E0VRQ0</accession>
<evidence type="ECO:0000313" key="2">
    <source>
        <dbReference type="EnsemblMetazoa" id="PHUM401120-PA"/>
    </source>
</evidence>
<dbReference type="KEGG" id="phu:Phum_PHUM401120"/>
<dbReference type="HOGENOM" id="CLU_2797026_0_0_1"/>
<dbReference type="AlphaFoldDB" id="E0VRQ0"/>
<evidence type="ECO:0000313" key="3">
    <source>
        <dbReference type="Proteomes" id="UP000009046"/>
    </source>
</evidence>
<organism>
    <name type="scientific">Pediculus humanus subsp. corporis</name>
    <name type="common">Body louse</name>
    <dbReference type="NCBI Taxonomy" id="121224"/>
    <lineage>
        <taxon>Eukaryota</taxon>
        <taxon>Metazoa</taxon>
        <taxon>Ecdysozoa</taxon>
        <taxon>Arthropoda</taxon>
        <taxon>Hexapoda</taxon>
        <taxon>Insecta</taxon>
        <taxon>Pterygota</taxon>
        <taxon>Neoptera</taxon>
        <taxon>Paraneoptera</taxon>
        <taxon>Psocodea</taxon>
        <taxon>Troctomorpha</taxon>
        <taxon>Phthiraptera</taxon>
        <taxon>Anoplura</taxon>
        <taxon>Pediculidae</taxon>
        <taxon>Pediculus</taxon>
    </lineage>
</organism>
<dbReference type="VEuPathDB" id="VectorBase:PHUM401120"/>
<dbReference type="CTD" id="8231052"/>